<dbReference type="Proteomes" id="UP000019423">
    <property type="component" value="Chromosome"/>
</dbReference>
<name>W8EWP9_9BACT</name>
<accession>W8EWP9</accession>
<dbReference type="EMBL" id="CP007145">
    <property type="protein sequence ID" value="AHJ96978.1"/>
    <property type="molecule type" value="Genomic_DNA"/>
</dbReference>
<feature type="transmembrane region" description="Helical" evidence="1">
    <location>
        <begin position="31"/>
        <end position="49"/>
    </location>
</feature>
<keyword evidence="3" id="KW-1185">Reference proteome</keyword>
<gene>
    <name evidence="2" type="ORF">Hsw_1383</name>
</gene>
<organism evidence="2 3">
    <name type="scientific">Hymenobacter swuensis DY53</name>
    <dbReference type="NCBI Taxonomy" id="1227739"/>
    <lineage>
        <taxon>Bacteria</taxon>
        <taxon>Pseudomonadati</taxon>
        <taxon>Bacteroidota</taxon>
        <taxon>Cytophagia</taxon>
        <taxon>Cytophagales</taxon>
        <taxon>Hymenobacteraceae</taxon>
        <taxon>Hymenobacter</taxon>
    </lineage>
</organism>
<dbReference type="HOGENOM" id="CLU_2806649_0_0_10"/>
<evidence type="ECO:0000313" key="3">
    <source>
        <dbReference type="Proteomes" id="UP000019423"/>
    </source>
</evidence>
<dbReference type="STRING" id="1227739.Hsw_1383"/>
<dbReference type="RefSeq" id="WP_044001536.1">
    <property type="nucleotide sequence ID" value="NZ_CP007145.1"/>
</dbReference>
<dbReference type="KEGG" id="hsw:Hsw_1383"/>
<keyword evidence="1" id="KW-0472">Membrane</keyword>
<proteinExistence type="predicted"/>
<keyword evidence="1" id="KW-1133">Transmembrane helix</keyword>
<evidence type="ECO:0000256" key="1">
    <source>
        <dbReference type="SAM" id="Phobius"/>
    </source>
</evidence>
<sequence>MKEKTQRVLGVLMLLAGVAFQIFHFTDFGNGRTLMVFGLMISLTTYVGYAKRLQAENEELRRQLPTA</sequence>
<dbReference type="PATRIC" id="fig|1227739.3.peg.1618"/>
<dbReference type="AlphaFoldDB" id="W8EWP9"/>
<keyword evidence="1" id="KW-0812">Transmembrane</keyword>
<reference evidence="2 3" key="1">
    <citation type="submission" date="2014-01" db="EMBL/GenBank/DDBJ databases">
        <title>Complete genome sequence of ionizing-radiation resistance bacterium Hymenobacter swuensis DY53.</title>
        <authorList>
            <person name="Jung J.-H."/>
            <person name="Jeong S.-W."/>
            <person name="Joe M.-H."/>
            <person name="Cho y.-j."/>
            <person name="Kim M.-K."/>
            <person name="Lim S.-Y."/>
        </authorList>
    </citation>
    <scope>NUCLEOTIDE SEQUENCE [LARGE SCALE GENOMIC DNA]</scope>
    <source>
        <strain evidence="2 3">DY53</strain>
    </source>
</reference>
<feature type="transmembrane region" description="Helical" evidence="1">
    <location>
        <begin position="7"/>
        <end position="25"/>
    </location>
</feature>
<protein>
    <submittedName>
        <fullName evidence="2">Uncharacterized protein</fullName>
    </submittedName>
</protein>
<evidence type="ECO:0000313" key="2">
    <source>
        <dbReference type="EMBL" id="AHJ96978.1"/>
    </source>
</evidence>